<reference evidence="1 2" key="1">
    <citation type="submission" date="2015-06" db="EMBL/GenBank/DDBJ databases">
        <title>Draft genome sequence of an Antarctic Pseudomonas sp. strain KG01 with full potential for biotechnological applications.</title>
        <authorList>
            <person name="Pavlov M.S."/>
            <person name="Lira F."/>
            <person name="Martinez J.L."/>
            <person name="Marshall S.H."/>
        </authorList>
    </citation>
    <scope>NUCLEOTIDE SEQUENCE [LARGE SCALE GENOMIC DNA]</scope>
    <source>
        <strain evidence="1 2">KG01</strain>
    </source>
</reference>
<dbReference type="AlphaFoldDB" id="A0A0J8ILP5"/>
<accession>A0A0J8ILP5</accession>
<dbReference type="Proteomes" id="UP000037551">
    <property type="component" value="Unassembled WGS sequence"/>
</dbReference>
<sequence>MRPLLHIYFDRIDRLHEEGLQAAFKKTANGLEFFCDGLSQIRVFCICFEGRIHQQTPTMKRIVQCAIQHLCEESSYGHSSVWKSFKAPNSVTHTAL</sequence>
<protein>
    <submittedName>
        <fullName evidence="1">Uncharacterized protein</fullName>
    </submittedName>
</protein>
<proteinExistence type="predicted"/>
<evidence type="ECO:0000313" key="1">
    <source>
        <dbReference type="EMBL" id="KMT52546.1"/>
    </source>
</evidence>
<dbReference type="EMBL" id="LFMW01000024">
    <property type="protein sequence ID" value="KMT52546.1"/>
    <property type="molecule type" value="Genomic_DNA"/>
</dbReference>
<organism evidence="1 2">
    <name type="scientific">Pseudomonas fildesensis</name>
    <dbReference type="NCBI Taxonomy" id="1674920"/>
    <lineage>
        <taxon>Bacteria</taxon>
        <taxon>Pseudomonadati</taxon>
        <taxon>Pseudomonadota</taxon>
        <taxon>Gammaproteobacteria</taxon>
        <taxon>Pseudomonadales</taxon>
        <taxon>Pseudomonadaceae</taxon>
        <taxon>Pseudomonas</taxon>
    </lineage>
</organism>
<evidence type="ECO:0000313" key="2">
    <source>
        <dbReference type="Proteomes" id="UP000037551"/>
    </source>
</evidence>
<comment type="caution">
    <text evidence="1">The sequence shown here is derived from an EMBL/GenBank/DDBJ whole genome shotgun (WGS) entry which is preliminary data.</text>
</comment>
<keyword evidence="2" id="KW-1185">Reference proteome</keyword>
<name>A0A0J8ILP5_9PSED</name>
<gene>
    <name evidence="1" type="ORF">ACR52_25900</name>
</gene>